<comment type="caution">
    <text evidence="1">The sequence shown here is derived from an EMBL/GenBank/DDBJ whole genome shotgun (WGS) entry which is preliminary data.</text>
</comment>
<accession>A0ABQ9Z749</accession>
<dbReference type="EMBL" id="JAOYFB010000002">
    <property type="protein sequence ID" value="KAK4008716.1"/>
    <property type="molecule type" value="Genomic_DNA"/>
</dbReference>
<gene>
    <name evidence="1" type="ORF">OUZ56_013849</name>
</gene>
<name>A0ABQ9Z749_9CRUS</name>
<evidence type="ECO:0000313" key="2">
    <source>
        <dbReference type="Proteomes" id="UP001234178"/>
    </source>
</evidence>
<protein>
    <submittedName>
        <fullName evidence="1">Uncharacterized protein</fullName>
    </submittedName>
</protein>
<dbReference type="Proteomes" id="UP001234178">
    <property type="component" value="Unassembled WGS sequence"/>
</dbReference>
<keyword evidence="2" id="KW-1185">Reference proteome</keyword>
<organism evidence="1 2">
    <name type="scientific">Daphnia magna</name>
    <dbReference type="NCBI Taxonomy" id="35525"/>
    <lineage>
        <taxon>Eukaryota</taxon>
        <taxon>Metazoa</taxon>
        <taxon>Ecdysozoa</taxon>
        <taxon>Arthropoda</taxon>
        <taxon>Crustacea</taxon>
        <taxon>Branchiopoda</taxon>
        <taxon>Diplostraca</taxon>
        <taxon>Cladocera</taxon>
        <taxon>Anomopoda</taxon>
        <taxon>Daphniidae</taxon>
        <taxon>Daphnia</taxon>
    </lineage>
</organism>
<reference evidence="1 2" key="1">
    <citation type="journal article" date="2023" name="Nucleic Acids Res.">
        <title>The hologenome of Daphnia magna reveals possible DNA methylation and microbiome-mediated evolution of the host genome.</title>
        <authorList>
            <person name="Chaturvedi A."/>
            <person name="Li X."/>
            <person name="Dhandapani V."/>
            <person name="Marshall H."/>
            <person name="Kissane S."/>
            <person name="Cuenca-Cambronero M."/>
            <person name="Asole G."/>
            <person name="Calvet F."/>
            <person name="Ruiz-Romero M."/>
            <person name="Marangio P."/>
            <person name="Guigo R."/>
            <person name="Rago D."/>
            <person name="Mirbahai L."/>
            <person name="Eastwood N."/>
            <person name="Colbourne J.K."/>
            <person name="Zhou J."/>
            <person name="Mallon E."/>
            <person name="Orsini L."/>
        </authorList>
    </citation>
    <scope>NUCLEOTIDE SEQUENCE [LARGE SCALE GENOMIC DNA]</scope>
    <source>
        <strain evidence="1">LRV0_1</strain>
    </source>
</reference>
<proteinExistence type="predicted"/>
<evidence type="ECO:0000313" key="1">
    <source>
        <dbReference type="EMBL" id="KAK4008716.1"/>
    </source>
</evidence>
<sequence>MHKFEIEMLGTPYRSTRVVKWSRHEKSDISTTPPAVRYLVMIVRRTDEEVRITTRLDINHGWYSSRTAVVLFNQLVTV</sequence>